<feature type="domain" description="Protein FecR C-terminal" evidence="3">
    <location>
        <begin position="262"/>
        <end position="331"/>
    </location>
</feature>
<reference evidence="4 5" key="1">
    <citation type="submission" date="2022-06" db="EMBL/GenBank/DDBJ databases">
        <title>A taxonomic note on the genus Prevotella: Description of four novel genera and emended description of the genera Hallella and Xylanibacter.</title>
        <authorList>
            <person name="Hitch T.C.A."/>
        </authorList>
    </citation>
    <scope>NUCLEOTIDE SEQUENCE [LARGE SCALE GENOMIC DNA]</scope>
    <source>
        <strain evidence="4 5">DSM 100619</strain>
    </source>
</reference>
<dbReference type="Gene3D" id="3.55.50.30">
    <property type="match status" value="1"/>
</dbReference>
<dbReference type="PANTHER" id="PTHR30273">
    <property type="entry name" value="PERIPLASMIC SIGNAL SENSOR AND SIGMA FACTOR ACTIVATOR FECR-RELATED"/>
    <property type="match status" value="1"/>
</dbReference>
<dbReference type="EMBL" id="JAMXLY010000037">
    <property type="protein sequence ID" value="MCO6026073.1"/>
    <property type="molecule type" value="Genomic_DNA"/>
</dbReference>
<keyword evidence="1" id="KW-0472">Membrane</keyword>
<evidence type="ECO:0000259" key="2">
    <source>
        <dbReference type="Pfam" id="PF04773"/>
    </source>
</evidence>
<dbReference type="PANTHER" id="PTHR30273:SF2">
    <property type="entry name" value="PROTEIN FECR"/>
    <property type="match status" value="1"/>
</dbReference>
<feature type="domain" description="FecR protein" evidence="2">
    <location>
        <begin position="122"/>
        <end position="215"/>
    </location>
</feature>
<gene>
    <name evidence="4" type="ORF">NG821_09520</name>
</gene>
<accession>A0ABT1C0R5</accession>
<keyword evidence="1" id="KW-1133">Transmembrane helix</keyword>
<keyword evidence="5" id="KW-1185">Reference proteome</keyword>
<dbReference type="Pfam" id="PF04773">
    <property type="entry name" value="FecR"/>
    <property type="match status" value="1"/>
</dbReference>
<dbReference type="Pfam" id="PF16344">
    <property type="entry name" value="FecR_C"/>
    <property type="match status" value="1"/>
</dbReference>
<dbReference type="InterPro" id="IPR012373">
    <property type="entry name" value="Ferrdict_sens_TM"/>
</dbReference>
<evidence type="ECO:0000256" key="1">
    <source>
        <dbReference type="SAM" id="Phobius"/>
    </source>
</evidence>
<dbReference type="InterPro" id="IPR032508">
    <property type="entry name" value="FecR_C"/>
</dbReference>
<sequence length="332" mass="38197">MENPNDHIEDLMIRLFENDLDSTGRKELEDWIALSPEHQKQFYDEQEIWFSVEDRRLQSKYDKEKAFELFRKRVAAVSHAKSHQFKRWMKYAAGLVILGVLVSAAFFYGRNKMTAQFAEVVIESPRGGLSKINLPDGTSVWLNSNSKIIYSQGYGITDRKVRLVGEGYFEVKRNQKLPFSISSGNLLIHDLGTQFNVRNYSSDAEAEITLTEGKVSFQDLRNIKTVYYLQPNQKAVIAKASGIVKLKNCDAVANSQWTTGQLIFDGQSMQYLIQTLERSYNVKINVMNPAVMRCHFYGDFLRHDQSLNEVLRALSSTGKFRYRIQGNQVTIY</sequence>
<evidence type="ECO:0000259" key="3">
    <source>
        <dbReference type="Pfam" id="PF16344"/>
    </source>
</evidence>
<proteinExistence type="predicted"/>
<dbReference type="PIRSF" id="PIRSF018266">
    <property type="entry name" value="FecR"/>
    <property type="match status" value="1"/>
</dbReference>
<feature type="transmembrane region" description="Helical" evidence="1">
    <location>
        <begin position="91"/>
        <end position="109"/>
    </location>
</feature>
<dbReference type="Proteomes" id="UP001204015">
    <property type="component" value="Unassembled WGS sequence"/>
</dbReference>
<keyword evidence="1" id="KW-0812">Transmembrane</keyword>
<dbReference type="InterPro" id="IPR006860">
    <property type="entry name" value="FecR"/>
</dbReference>
<organism evidence="4 5">
    <name type="scientific">Segatella cerevisiae</name>
    <dbReference type="NCBI Taxonomy" id="2053716"/>
    <lineage>
        <taxon>Bacteria</taxon>
        <taxon>Pseudomonadati</taxon>
        <taxon>Bacteroidota</taxon>
        <taxon>Bacteroidia</taxon>
        <taxon>Bacteroidales</taxon>
        <taxon>Prevotellaceae</taxon>
        <taxon>Segatella</taxon>
    </lineage>
</organism>
<evidence type="ECO:0000313" key="5">
    <source>
        <dbReference type="Proteomes" id="UP001204015"/>
    </source>
</evidence>
<dbReference type="Gene3D" id="2.60.120.1440">
    <property type="match status" value="1"/>
</dbReference>
<dbReference type="RefSeq" id="WP_252761431.1">
    <property type="nucleotide sequence ID" value="NZ_JAMXLY010000037.1"/>
</dbReference>
<evidence type="ECO:0000313" key="4">
    <source>
        <dbReference type="EMBL" id="MCO6026073.1"/>
    </source>
</evidence>
<name>A0ABT1C0R5_9BACT</name>
<protein>
    <submittedName>
        <fullName evidence="4">DUF4974 domain-containing protein</fullName>
    </submittedName>
</protein>
<comment type="caution">
    <text evidence="4">The sequence shown here is derived from an EMBL/GenBank/DDBJ whole genome shotgun (WGS) entry which is preliminary data.</text>
</comment>